<dbReference type="Proteomes" id="UP001558850">
    <property type="component" value="Unassembled WGS sequence"/>
</dbReference>
<organism evidence="1 2">
    <name type="scientific">Paraburkholderia phymatum</name>
    <dbReference type="NCBI Taxonomy" id="148447"/>
    <lineage>
        <taxon>Bacteria</taxon>
        <taxon>Pseudomonadati</taxon>
        <taxon>Pseudomonadota</taxon>
        <taxon>Betaproteobacteria</taxon>
        <taxon>Burkholderiales</taxon>
        <taxon>Burkholderiaceae</taxon>
        <taxon>Paraburkholderia</taxon>
    </lineage>
</organism>
<name>A0ACC6U5P7_9BURK</name>
<proteinExistence type="predicted"/>
<sequence>MNAAKANALDQAHTTRIESTADRATRAERVAKTMRERRIMLAAMVAGLHLHMPAAFAQDASMLDERVTQQTIAETICKPGYADTVSPPFDDLMAHKDRLLSERGIDPDHGTRYALDRRVPVVLGGSPDAPDNLGLLAWGGHHGERRKALLTAKLKRCVCEGRMSLSDAQAAIAGDWSAHYAGFGSAPCGDDRGVALSGNDGS</sequence>
<comment type="caution">
    <text evidence="1">The sequence shown here is derived from an EMBL/GenBank/DDBJ whole genome shotgun (WGS) entry which is preliminary data.</text>
</comment>
<dbReference type="EMBL" id="JBFRCH010000016">
    <property type="protein sequence ID" value="MEX3934956.1"/>
    <property type="molecule type" value="Genomic_DNA"/>
</dbReference>
<evidence type="ECO:0000313" key="2">
    <source>
        <dbReference type="Proteomes" id="UP001558850"/>
    </source>
</evidence>
<accession>A0ACC6U5P7</accession>
<evidence type="ECO:0000313" key="1">
    <source>
        <dbReference type="EMBL" id="MEX3934956.1"/>
    </source>
</evidence>
<protein>
    <submittedName>
        <fullName evidence="1">Uncharacterized protein</fullName>
    </submittedName>
</protein>
<gene>
    <name evidence="1" type="ORF">AB4Y32_24720</name>
</gene>
<keyword evidence="2" id="KW-1185">Reference proteome</keyword>
<reference evidence="1" key="1">
    <citation type="submission" date="2024-07" db="EMBL/GenBank/DDBJ databases">
        <title>A survey of Mimosa microsymbionts across Brazilian biomes reveals a high diversity of Paraburkholderia nodulating endemic species, but also that Cupriavidus is common as a symbiont of widespread species.</title>
        <authorList>
            <person name="Rouws L."/>
            <person name="Barauna A."/>
            <person name="Beukes C."/>
            <person name="Rouws J.R.C."/>
            <person name="De Faria S.M."/>
            <person name="Gross E."/>
            <person name="Bueno Dos Reis Junior F."/>
            <person name="Simon M.F."/>
            <person name="Maluk M."/>
            <person name="Odee D.W."/>
            <person name="Kenicer G."/>
            <person name="Young J.P.W."/>
            <person name="Reis V.M."/>
            <person name="Zilli J."/>
            <person name="James E.K."/>
        </authorList>
    </citation>
    <scope>NUCLEOTIDE SEQUENCE</scope>
    <source>
        <strain evidence="1">EG181B</strain>
    </source>
</reference>